<evidence type="ECO:0008006" key="9">
    <source>
        <dbReference type="Google" id="ProtNLM"/>
    </source>
</evidence>
<comment type="subcellular location">
    <subcellularLocation>
        <location evidence="1">Membrane</location>
        <topology evidence="1">Single-pass membrane protein</topology>
    </subcellularLocation>
</comment>
<dbReference type="PANTHER" id="PTHR15549">
    <property type="entry name" value="PAIRED IMMUNOGLOBULIN-LIKE TYPE 2 RECEPTOR"/>
    <property type="match status" value="1"/>
</dbReference>
<name>A0A8H4UEF8_9HYPO</name>
<feature type="region of interest" description="Disordered" evidence="5">
    <location>
        <begin position="211"/>
        <end position="241"/>
    </location>
</feature>
<proteinExistence type="predicted"/>
<feature type="compositionally biased region" description="Polar residues" evidence="5">
    <location>
        <begin position="218"/>
        <end position="227"/>
    </location>
</feature>
<dbReference type="GO" id="GO:0016020">
    <property type="term" value="C:membrane"/>
    <property type="evidence" value="ECO:0007669"/>
    <property type="project" value="UniProtKB-SubCell"/>
</dbReference>
<reference evidence="7" key="1">
    <citation type="journal article" date="2020" name="BMC Genomics">
        <title>Correction to: Identification and distribution of gene clusters required for synthesis of sphingolipid metabolism inhibitors in diverse species of the filamentous fungus Fusarium.</title>
        <authorList>
            <person name="Kim H.S."/>
            <person name="Lohmar J.M."/>
            <person name="Busman M."/>
            <person name="Brown D.W."/>
            <person name="Naumann T.A."/>
            <person name="Divon H.H."/>
            <person name="Lysoe E."/>
            <person name="Uhlig S."/>
            <person name="Proctor R.H."/>
        </authorList>
    </citation>
    <scope>NUCLEOTIDE SEQUENCE</scope>
    <source>
        <strain evidence="7">NRRL 22465</strain>
    </source>
</reference>
<dbReference type="EMBL" id="JABEYC010000746">
    <property type="protein sequence ID" value="KAF4974478.1"/>
    <property type="molecule type" value="Genomic_DNA"/>
</dbReference>
<dbReference type="PANTHER" id="PTHR15549:SF33">
    <property type="entry name" value="MEMBRANE PROTEIN WSC4, PUTATIVE (AFU_ORTHOLOGUE AFUA_5G09020)-RELATED"/>
    <property type="match status" value="1"/>
</dbReference>
<organism evidence="7 8">
    <name type="scientific">Fusarium zealandicum</name>
    <dbReference type="NCBI Taxonomy" id="1053134"/>
    <lineage>
        <taxon>Eukaryota</taxon>
        <taxon>Fungi</taxon>
        <taxon>Dikarya</taxon>
        <taxon>Ascomycota</taxon>
        <taxon>Pezizomycotina</taxon>
        <taxon>Sordariomycetes</taxon>
        <taxon>Hypocreomycetidae</taxon>
        <taxon>Hypocreales</taxon>
        <taxon>Nectriaceae</taxon>
        <taxon>Fusarium</taxon>
        <taxon>Fusarium staphyleae species complex</taxon>
    </lineage>
</organism>
<keyword evidence="8" id="KW-1185">Reference proteome</keyword>
<evidence type="ECO:0000313" key="7">
    <source>
        <dbReference type="EMBL" id="KAF4974478.1"/>
    </source>
</evidence>
<evidence type="ECO:0000256" key="4">
    <source>
        <dbReference type="ARBA" id="ARBA00023136"/>
    </source>
</evidence>
<dbReference type="AlphaFoldDB" id="A0A8H4UEF8"/>
<reference evidence="7" key="2">
    <citation type="submission" date="2020-05" db="EMBL/GenBank/DDBJ databases">
        <authorList>
            <person name="Kim H.-S."/>
            <person name="Proctor R.H."/>
            <person name="Brown D.W."/>
        </authorList>
    </citation>
    <scope>NUCLEOTIDE SEQUENCE</scope>
    <source>
        <strain evidence="7">NRRL 22465</strain>
    </source>
</reference>
<protein>
    <recommendedName>
        <fullName evidence="9">Mid2 domain-containing protein</fullName>
    </recommendedName>
</protein>
<dbReference type="GO" id="GO:0071944">
    <property type="term" value="C:cell periphery"/>
    <property type="evidence" value="ECO:0007669"/>
    <property type="project" value="UniProtKB-ARBA"/>
</dbReference>
<evidence type="ECO:0000256" key="3">
    <source>
        <dbReference type="ARBA" id="ARBA00022989"/>
    </source>
</evidence>
<evidence type="ECO:0000256" key="2">
    <source>
        <dbReference type="ARBA" id="ARBA00022692"/>
    </source>
</evidence>
<keyword evidence="2 6" id="KW-0812">Transmembrane</keyword>
<dbReference type="InterPro" id="IPR051694">
    <property type="entry name" value="Immunoregulatory_rcpt-like"/>
</dbReference>
<gene>
    <name evidence="7" type="ORF">FZEAL_8616</name>
</gene>
<feature type="region of interest" description="Disordered" evidence="5">
    <location>
        <begin position="123"/>
        <end position="178"/>
    </location>
</feature>
<evidence type="ECO:0000256" key="6">
    <source>
        <dbReference type="SAM" id="Phobius"/>
    </source>
</evidence>
<keyword evidence="3 6" id="KW-1133">Transmembrane helix</keyword>
<evidence type="ECO:0000256" key="1">
    <source>
        <dbReference type="ARBA" id="ARBA00004167"/>
    </source>
</evidence>
<comment type="caution">
    <text evidence="7">The sequence shown here is derived from an EMBL/GenBank/DDBJ whole genome shotgun (WGS) entry which is preliminary data.</text>
</comment>
<sequence length="241" mass="24849">MSGCYDRSNNENLDLFQCDSDPDGDLKSCCGRGDSCASNGLCVTSSNDTLTPYFINGCAEEDWSDPTCLRQCDDSGGNGVQPCGKGTYCCFGLGGCDCNNEDDVFSLVPVRIVTSIPIDASETQAAASSTSTMTAASSISGTTTTLSTTSSTGEPTSTSTAGSDSSESGSSSSSSSSSLPVGLGVGLGVGIPLIAIGVGLFWFFKRKRTPQPAAAKGQETTHYQPARQSELEGQHYRAELA</sequence>
<keyword evidence="4 6" id="KW-0472">Membrane</keyword>
<dbReference type="OrthoDB" id="5215637at2759"/>
<evidence type="ECO:0000256" key="5">
    <source>
        <dbReference type="SAM" id="MobiDB-lite"/>
    </source>
</evidence>
<accession>A0A8H4UEF8</accession>
<feature type="compositionally biased region" description="Basic and acidic residues" evidence="5">
    <location>
        <begin position="229"/>
        <end position="241"/>
    </location>
</feature>
<feature type="transmembrane region" description="Helical" evidence="6">
    <location>
        <begin position="181"/>
        <end position="204"/>
    </location>
</feature>
<dbReference type="Proteomes" id="UP000635477">
    <property type="component" value="Unassembled WGS sequence"/>
</dbReference>
<evidence type="ECO:0000313" key="8">
    <source>
        <dbReference type="Proteomes" id="UP000635477"/>
    </source>
</evidence>